<reference evidence="2 3" key="1">
    <citation type="submission" date="2019-01" db="EMBL/GenBank/DDBJ databases">
        <authorList>
            <person name="Chen W.-M."/>
        </authorList>
    </citation>
    <scope>NUCLEOTIDE SEQUENCE [LARGE SCALE GENOMIC DNA]</scope>
    <source>
        <strain evidence="2 3">ICH-3</strain>
    </source>
</reference>
<dbReference type="Proteomes" id="UP000288178">
    <property type="component" value="Unassembled WGS sequence"/>
</dbReference>
<dbReference type="GO" id="GO:0004222">
    <property type="term" value="F:metalloendopeptidase activity"/>
    <property type="evidence" value="ECO:0007669"/>
    <property type="project" value="InterPro"/>
</dbReference>
<dbReference type="GO" id="GO:0008270">
    <property type="term" value="F:zinc ion binding"/>
    <property type="evidence" value="ECO:0007669"/>
    <property type="project" value="InterPro"/>
</dbReference>
<dbReference type="EMBL" id="SACT01000011">
    <property type="protein sequence ID" value="RVT48095.1"/>
    <property type="molecule type" value="Genomic_DNA"/>
</dbReference>
<dbReference type="InterPro" id="IPR001506">
    <property type="entry name" value="Peptidase_M12A"/>
</dbReference>
<accession>A0A437JMP4</accession>
<evidence type="ECO:0000313" key="3">
    <source>
        <dbReference type="Proteomes" id="UP000288178"/>
    </source>
</evidence>
<dbReference type="InterPro" id="IPR024079">
    <property type="entry name" value="MetalloPept_cat_dom_sf"/>
</dbReference>
<dbReference type="SUPFAM" id="SSF55486">
    <property type="entry name" value="Metalloproteases ('zincins'), catalytic domain"/>
    <property type="match status" value="1"/>
</dbReference>
<dbReference type="Gene3D" id="2.60.120.380">
    <property type="match status" value="1"/>
</dbReference>
<evidence type="ECO:0000313" key="2">
    <source>
        <dbReference type="EMBL" id="RVT48095.1"/>
    </source>
</evidence>
<gene>
    <name evidence="2" type="ORF">ENE75_23180</name>
</gene>
<feature type="domain" description="Peptidase metallopeptidase" evidence="1">
    <location>
        <begin position="45"/>
        <end position="187"/>
    </location>
</feature>
<evidence type="ECO:0000259" key="1">
    <source>
        <dbReference type="SMART" id="SM00235"/>
    </source>
</evidence>
<organism evidence="2 3">
    <name type="scientific">Rubrivivax albus</name>
    <dbReference type="NCBI Taxonomy" id="2499835"/>
    <lineage>
        <taxon>Bacteria</taxon>
        <taxon>Pseudomonadati</taxon>
        <taxon>Pseudomonadota</taxon>
        <taxon>Betaproteobacteria</taxon>
        <taxon>Burkholderiales</taxon>
        <taxon>Sphaerotilaceae</taxon>
        <taxon>Rubrivivax</taxon>
    </lineage>
</organism>
<name>A0A437JMP4_9BURK</name>
<dbReference type="RefSeq" id="WP_128201182.1">
    <property type="nucleotide sequence ID" value="NZ_SACT01000011.1"/>
</dbReference>
<dbReference type="OrthoDB" id="3669864at2"/>
<dbReference type="AlphaFoldDB" id="A0A437JMP4"/>
<sequence>MPSRSTPRRPARTHVCFDRILPRELFRPQTTQPGRPGRTRAISPIGKTWMNGSTLHVRFMGGSTAQRAKAIEQAAWWTDVCNLQIVFDGAPNADIRIAFDPNDGAWSYIGTDCRSIPLDEPTMNLGFLDGGTAAHEWGHAIGLAHEHQNPAGGIQWNEAVVIRELAKSPNFWDEQTTRFNILRRYSADQVNGTRFDPESIMLYFFPADWTTNGIGTEANEDLSAMDKQFVAGAKMYPKARPTLVDATPLTVGARTRTAASIAQFGEEDLFRFTVAPEAEGRHVVDTRGPSDVVMKLFGPDEPTRLIAEDDDSGYGFNARIAADLSAGTYWVQVRHYNREKGVGDYSVRVRRA</sequence>
<dbReference type="SMART" id="SM00235">
    <property type="entry name" value="ZnMc"/>
    <property type="match status" value="1"/>
</dbReference>
<protein>
    <submittedName>
        <fullName evidence="2">Peptidase</fullName>
    </submittedName>
</protein>
<dbReference type="Pfam" id="PF01400">
    <property type="entry name" value="Astacin"/>
    <property type="match status" value="1"/>
</dbReference>
<proteinExistence type="predicted"/>
<keyword evidence="3" id="KW-1185">Reference proteome</keyword>
<comment type="caution">
    <text evidence="2">The sequence shown here is derived from an EMBL/GenBank/DDBJ whole genome shotgun (WGS) entry which is preliminary data.</text>
</comment>
<dbReference type="InterPro" id="IPR006026">
    <property type="entry name" value="Peptidase_Metallo"/>
</dbReference>
<dbReference type="Gene3D" id="3.40.390.10">
    <property type="entry name" value="Collagenase (Catalytic Domain)"/>
    <property type="match status" value="1"/>
</dbReference>
<dbReference type="GO" id="GO:0006508">
    <property type="term" value="P:proteolysis"/>
    <property type="evidence" value="ECO:0007669"/>
    <property type="project" value="InterPro"/>
</dbReference>